<dbReference type="EMBL" id="JARPMG010000001">
    <property type="protein sequence ID" value="KAJ8103499.1"/>
    <property type="molecule type" value="Genomic_DNA"/>
</dbReference>
<dbReference type="InterPro" id="IPR011009">
    <property type="entry name" value="Kinase-like_dom_sf"/>
</dbReference>
<dbReference type="GeneID" id="80879963"/>
<dbReference type="AlphaFoldDB" id="A0AAD7QXZ6"/>
<accession>A0AAD7QXZ6</accession>
<name>A0AAD7QXZ6_9ASCO</name>
<feature type="region of interest" description="Disordered" evidence="1">
    <location>
        <begin position="23"/>
        <end position="42"/>
    </location>
</feature>
<dbReference type="RefSeq" id="XP_056046949.1">
    <property type="nucleotide sequence ID" value="XM_056184797.1"/>
</dbReference>
<evidence type="ECO:0000256" key="1">
    <source>
        <dbReference type="SAM" id="MobiDB-lite"/>
    </source>
</evidence>
<evidence type="ECO:0000313" key="2">
    <source>
        <dbReference type="EMBL" id="KAJ8103499.1"/>
    </source>
</evidence>
<dbReference type="SUPFAM" id="SSF56112">
    <property type="entry name" value="Protein kinase-like (PK-like)"/>
    <property type="match status" value="1"/>
</dbReference>
<evidence type="ECO:0000313" key="3">
    <source>
        <dbReference type="Proteomes" id="UP001217417"/>
    </source>
</evidence>
<proteinExistence type="predicted"/>
<sequence>MAGDSSPDYKALFLRAEEERNQERELLRQAEDRQKQAEERLNQERELRRQAEECNRRTTFEEFIRACHNLLSLPVGVEDPTRCTKGSVPKPAGKLCPTRLRLWEDCGDSQQQLYNSVRNFLHASEEGAPRLFSPVIGLEEIGRQLSGRLLSSEKDLESYEQHAVENHVHDVIAELCKIPEAREEFAMGDGVQFLNHANALYDIDSAVPDGEDSSSCRRPKPDQFCIHRVNSNNNTLLTTAEYKPPHKLTVEHLRAGLRPMHFWEEVVQRESTPTDENEKLRCEAGQQTGSLLVEQYHVMIHEGLEYSYISNGLALVLLRVRYDDPSTLYYYLCEPNMEVDLADDQSLELPRTSIARVLCICLMSFLSPVRDHEWRSDAIRQLHIWETDLDYMRAQIPADELRKIPQVSESQVSECLSSSPSESPTTDDHQITPSPPPTQRWTRIGSQSDRRGSGQHHKAKFCTQRCLLGLQHGGILDSHCPNVELHRQGRDNDRHLISTERLVQLLKQQLDENIDHDCTPFGVCGAYGAPFKVTCVPYGYTVVGKGTTSRLWNEVSREADAYRVLQKAQGSAVPVFLGTIDLEKIYFLHGGGQIRHMLLMAYGGKDTTELEHSQALLHEIGRSRNEIRALGVEHGDMRFANVLWNEELGRALIIDFHRSKLAPRLMEKRNSLKRSLCETQVSEAKRPLMEKWN</sequence>
<protein>
    <submittedName>
        <fullName evidence="2">Uncharacterized protein</fullName>
    </submittedName>
</protein>
<dbReference type="Proteomes" id="UP001217417">
    <property type="component" value="Unassembled WGS sequence"/>
</dbReference>
<gene>
    <name evidence="2" type="ORF">POJ06DRAFT_190430</name>
</gene>
<feature type="region of interest" description="Disordered" evidence="1">
    <location>
        <begin position="412"/>
        <end position="456"/>
    </location>
</feature>
<feature type="compositionally biased region" description="Low complexity" evidence="1">
    <location>
        <begin position="412"/>
        <end position="424"/>
    </location>
</feature>
<dbReference type="Pfam" id="PF06293">
    <property type="entry name" value="Kdo"/>
    <property type="match status" value="1"/>
</dbReference>
<keyword evidence="3" id="KW-1185">Reference proteome</keyword>
<reference evidence="2" key="1">
    <citation type="submission" date="2023-03" db="EMBL/GenBank/DDBJ databases">
        <title>Near-Complete genome sequence of Lipomyces tetrasporous NRRL Y-64009, an oleaginous yeast capable of growing on lignocellulosic hydrolysates.</title>
        <authorList>
            <consortium name="Lawrence Berkeley National Laboratory"/>
            <person name="Jagtap S.S."/>
            <person name="Liu J.-J."/>
            <person name="Walukiewicz H.E."/>
            <person name="Pangilinan J."/>
            <person name="Lipzen A."/>
            <person name="Ahrendt S."/>
            <person name="Koriabine M."/>
            <person name="Cobaugh K."/>
            <person name="Salamov A."/>
            <person name="Yoshinaga Y."/>
            <person name="Ng V."/>
            <person name="Daum C."/>
            <person name="Grigoriev I.V."/>
            <person name="Slininger P.J."/>
            <person name="Dien B.S."/>
            <person name="Jin Y.-S."/>
            <person name="Rao C.V."/>
        </authorList>
    </citation>
    <scope>NUCLEOTIDE SEQUENCE</scope>
    <source>
        <strain evidence="2">NRRL Y-64009</strain>
    </source>
</reference>
<comment type="caution">
    <text evidence="2">The sequence shown here is derived from an EMBL/GenBank/DDBJ whole genome shotgun (WGS) entry which is preliminary data.</text>
</comment>
<organism evidence="2 3">
    <name type="scientific">Lipomyces tetrasporus</name>
    <dbReference type="NCBI Taxonomy" id="54092"/>
    <lineage>
        <taxon>Eukaryota</taxon>
        <taxon>Fungi</taxon>
        <taxon>Dikarya</taxon>
        <taxon>Ascomycota</taxon>
        <taxon>Saccharomycotina</taxon>
        <taxon>Lipomycetes</taxon>
        <taxon>Lipomycetales</taxon>
        <taxon>Lipomycetaceae</taxon>
        <taxon>Lipomyces</taxon>
    </lineage>
</organism>